<evidence type="ECO:0000256" key="6">
    <source>
        <dbReference type="ARBA" id="ARBA00023157"/>
    </source>
</evidence>
<dbReference type="RefSeq" id="XP_018107400.1">
    <property type="nucleotide sequence ID" value="XM_018251911.2"/>
</dbReference>
<protein>
    <submittedName>
        <fullName evidence="11">Hepatitis A virus cellular receptor 1 homolog</fullName>
    </submittedName>
</protein>
<dbReference type="GO" id="GO:0043277">
    <property type="term" value="P:apoptotic cell clearance"/>
    <property type="evidence" value="ECO:0000318"/>
    <property type="project" value="GO_Central"/>
</dbReference>
<gene>
    <name evidence="11" type="primary">LOC108710751</name>
</gene>
<keyword evidence="10" id="KW-1185">Reference proteome</keyword>
<dbReference type="Gene3D" id="2.60.40.10">
    <property type="entry name" value="Immunoglobulins"/>
    <property type="match status" value="1"/>
</dbReference>
<dbReference type="OMA" id="ILHTNGR"/>
<dbReference type="PANTHER" id="PTHR46608:SF3">
    <property type="entry name" value="T-CELL IMMUNOGLOBULIN AND MUCIN DOMAIN-CONTAINING PROTEIN 4"/>
    <property type="match status" value="1"/>
</dbReference>
<evidence type="ECO:0000256" key="5">
    <source>
        <dbReference type="ARBA" id="ARBA00023136"/>
    </source>
</evidence>
<dbReference type="PROSITE" id="PS50835">
    <property type="entry name" value="IG_LIKE"/>
    <property type="match status" value="1"/>
</dbReference>
<keyword evidence="7" id="KW-0325">Glycoprotein</keyword>
<dbReference type="GO" id="GO:0060097">
    <property type="term" value="P:cytoskeletal rearrangement involved in phagocytosis, engulfment"/>
    <property type="evidence" value="ECO:0000318"/>
    <property type="project" value="GO_Central"/>
</dbReference>
<comment type="similarity">
    <text evidence="9">Belongs to the immunoglobulin superfamily. TIM family.</text>
</comment>
<dbReference type="SUPFAM" id="SSF48726">
    <property type="entry name" value="Immunoglobulin"/>
    <property type="match status" value="1"/>
</dbReference>
<evidence type="ECO:0000256" key="2">
    <source>
        <dbReference type="ARBA" id="ARBA00022692"/>
    </source>
</evidence>
<dbReference type="PaxDb" id="8355-A0A1L8GWA4"/>
<keyword evidence="4" id="KW-1133">Transmembrane helix</keyword>
<dbReference type="OrthoDB" id="434099at2759"/>
<dbReference type="InterPro" id="IPR036179">
    <property type="entry name" value="Ig-like_dom_sf"/>
</dbReference>
<keyword evidence="8" id="KW-0393">Immunoglobulin domain</keyword>
<evidence type="ECO:0000256" key="7">
    <source>
        <dbReference type="ARBA" id="ARBA00023180"/>
    </source>
</evidence>
<keyword evidence="11" id="KW-0675">Receptor</keyword>
<dbReference type="Pfam" id="PF07686">
    <property type="entry name" value="V-set"/>
    <property type="match status" value="1"/>
</dbReference>
<evidence type="ECO:0000256" key="3">
    <source>
        <dbReference type="ARBA" id="ARBA00022729"/>
    </source>
</evidence>
<evidence type="ECO:0000256" key="9">
    <source>
        <dbReference type="ARBA" id="ARBA00038203"/>
    </source>
</evidence>
<accession>A0A1L8GWA4</accession>
<dbReference type="InterPro" id="IPR003599">
    <property type="entry name" value="Ig_sub"/>
</dbReference>
<dbReference type="FunFam" id="2.60.40.10:FF:000774">
    <property type="entry name" value="Hepatitis A virus cellular receptor 1"/>
    <property type="match status" value="1"/>
</dbReference>
<evidence type="ECO:0000256" key="1">
    <source>
        <dbReference type="ARBA" id="ARBA00004479"/>
    </source>
</evidence>
<organism evidence="10 11">
    <name type="scientific">Xenopus laevis</name>
    <name type="common">African clawed frog</name>
    <dbReference type="NCBI Taxonomy" id="8355"/>
    <lineage>
        <taxon>Eukaryota</taxon>
        <taxon>Metazoa</taxon>
        <taxon>Chordata</taxon>
        <taxon>Craniata</taxon>
        <taxon>Vertebrata</taxon>
        <taxon>Euteleostomi</taxon>
        <taxon>Amphibia</taxon>
        <taxon>Batrachia</taxon>
        <taxon>Anura</taxon>
        <taxon>Pipoidea</taxon>
        <taxon>Pipidae</taxon>
        <taxon>Xenopodinae</taxon>
        <taxon>Xenopus</taxon>
        <taxon>Xenopus</taxon>
    </lineage>
</organism>
<keyword evidence="3" id="KW-0732">Signal</keyword>
<comment type="subcellular location">
    <subcellularLocation>
        <location evidence="1">Membrane</location>
        <topology evidence="1">Single-pass type I membrane protein</topology>
    </subcellularLocation>
</comment>
<reference evidence="11" key="1">
    <citation type="submission" date="2025-08" db="UniProtKB">
        <authorList>
            <consortium name="RefSeq"/>
        </authorList>
    </citation>
    <scope>IDENTIFICATION</scope>
    <source>
        <strain evidence="11">J_2021</strain>
        <tissue evidence="11">Erythrocytes</tissue>
    </source>
</reference>
<dbReference type="AlphaFoldDB" id="A0A1L8GWA4"/>
<dbReference type="GO" id="GO:0001786">
    <property type="term" value="F:phosphatidylserine binding"/>
    <property type="evidence" value="ECO:0000318"/>
    <property type="project" value="GO_Central"/>
</dbReference>
<name>A0A1L8GWA4_XENLA</name>
<keyword evidence="6" id="KW-1015">Disulfide bond</keyword>
<evidence type="ECO:0000256" key="8">
    <source>
        <dbReference type="ARBA" id="ARBA00023319"/>
    </source>
</evidence>
<evidence type="ECO:0000313" key="10">
    <source>
        <dbReference type="Proteomes" id="UP000186698"/>
    </source>
</evidence>
<dbReference type="InterPro" id="IPR013783">
    <property type="entry name" value="Ig-like_fold"/>
</dbReference>
<proteinExistence type="inferred from homology"/>
<dbReference type="PANTHER" id="PTHR46608">
    <property type="entry name" value="T-CELL IMMUNOGLOBULIN AND MUCIN DOMAIN-CONTAINING PROTEIN 4"/>
    <property type="match status" value="1"/>
</dbReference>
<dbReference type="Proteomes" id="UP000186698">
    <property type="component" value="Chromosome 3L"/>
</dbReference>
<keyword evidence="2" id="KW-0812">Transmembrane</keyword>
<evidence type="ECO:0000313" key="11">
    <source>
        <dbReference type="RefSeq" id="XP_018107400.1"/>
    </source>
</evidence>
<dbReference type="InterPro" id="IPR013106">
    <property type="entry name" value="Ig_V-set"/>
</dbReference>
<dbReference type="GeneID" id="108710751"/>
<dbReference type="KEGG" id="xla:108710751"/>
<dbReference type="SMART" id="SM00409">
    <property type="entry name" value="IG"/>
    <property type="match status" value="1"/>
</dbReference>
<dbReference type="Bgee" id="108710751">
    <property type="expression patterns" value="Expressed in muscle tissue and 9 other cell types or tissues"/>
</dbReference>
<sequence length="169" mass="18266">MEIQVNADEVGAEHVRGSVGGKVTLPCTYYVTGGTTSMCWGLGHCPKFKCLNLILKTDGKKVIQHQSEKYTLLGNITRGDVSLTITQMNLSDSGTYCCRVETPGLFNDQKMEIQVSVDEETTVNDSPAISTRTSEAGEEYQLRLSPAYNHLCGSSASPVAVSGRVSLQI</sequence>
<evidence type="ECO:0000256" key="4">
    <source>
        <dbReference type="ARBA" id="ARBA00022989"/>
    </source>
</evidence>
<keyword evidence="5" id="KW-0472">Membrane</keyword>
<dbReference type="InterPro" id="IPR007110">
    <property type="entry name" value="Ig-like_dom"/>
</dbReference>
<dbReference type="GO" id="GO:0016020">
    <property type="term" value="C:membrane"/>
    <property type="evidence" value="ECO:0007669"/>
    <property type="project" value="UniProtKB-SubCell"/>
</dbReference>